<dbReference type="Pfam" id="PF00756">
    <property type="entry name" value="Esterase"/>
    <property type="match status" value="1"/>
</dbReference>
<sequence length="276" mass="31160">MKVSLIKKLLLCICVIVFYVSNLRASTVDTILTTSTAMKKQIKAVVILPDTYKSGERFPVVYLLHGYGGSYAYFTKVTPAIKALADQYKMILVCADANVSSWYLDSPVDPKWKYETYVATELVNWIDQHYSTIANRSGRAITGLSMGGHGALSLAFKHSDTFGAAGSMSGGVDIRPFPDNWLISERLGTQASFPDRWKENSVVENIYRIKANLLSLIIDCGKDDFFYNVNMELHERLLYANIPHDFIIRPGAHTSTYWANSITFQLLYFNNFFNKK</sequence>
<organism evidence="1 2">
    <name type="scientific">Pedobacter duraquae</name>
    <dbReference type="NCBI Taxonomy" id="425511"/>
    <lineage>
        <taxon>Bacteria</taxon>
        <taxon>Pseudomonadati</taxon>
        <taxon>Bacteroidota</taxon>
        <taxon>Sphingobacteriia</taxon>
        <taxon>Sphingobacteriales</taxon>
        <taxon>Sphingobacteriaceae</taxon>
        <taxon>Pedobacter</taxon>
    </lineage>
</organism>
<evidence type="ECO:0000313" key="2">
    <source>
        <dbReference type="Proteomes" id="UP000295499"/>
    </source>
</evidence>
<dbReference type="InterPro" id="IPR050583">
    <property type="entry name" value="Mycobacterial_A85_antigen"/>
</dbReference>
<accession>A0A4R6ILD7</accession>
<dbReference type="OrthoDB" id="9803578at2"/>
<evidence type="ECO:0000313" key="1">
    <source>
        <dbReference type="EMBL" id="TDO22766.1"/>
    </source>
</evidence>
<name>A0A4R6ILD7_9SPHI</name>
<dbReference type="Proteomes" id="UP000295499">
    <property type="component" value="Unassembled WGS sequence"/>
</dbReference>
<protein>
    <submittedName>
        <fullName evidence="1">S-formylglutathione hydrolase FrmB</fullName>
    </submittedName>
</protein>
<dbReference type="GO" id="GO:0016787">
    <property type="term" value="F:hydrolase activity"/>
    <property type="evidence" value="ECO:0007669"/>
    <property type="project" value="UniProtKB-KW"/>
</dbReference>
<comment type="caution">
    <text evidence="1">The sequence shown here is derived from an EMBL/GenBank/DDBJ whole genome shotgun (WGS) entry which is preliminary data.</text>
</comment>
<dbReference type="InterPro" id="IPR000801">
    <property type="entry name" value="Esterase-like"/>
</dbReference>
<keyword evidence="2" id="KW-1185">Reference proteome</keyword>
<dbReference type="SUPFAM" id="SSF53474">
    <property type="entry name" value="alpha/beta-Hydrolases"/>
    <property type="match status" value="1"/>
</dbReference>
<dbReference type="RefSeq" id="WP_133554404.1">
    <property type="nucleotide sequence ID" value="NZ_SNWM01000002.1"/>
</dbReference>
<reference evidence="1 2" key="1">
    <citation type="submission" date="2019-03" db="EMBL/GenBank/DDBJ databases">
        <title>Genomic Encyclopedia of Archaeal and Bacterial Type Strains, Phase II (KMG-II): from individual species to whole genera.</title>
        <authorList>
            <person name="Goeker M."/>
        </authorList>
    </citation>
    <scope>NUCLEOTIDE SEQUENCE [LARGE SCALE GENOMIC DNA]</scope>
    <source>
        <strain evidence="1 2">DSM 19034</strain>
    </source>
</reference>
<proteinExistence type="predicted"/>
<dbReference type="AlphaFoldDB" id="A0A4R6ILD7"/>
<dbReference type="EMBL" id="SNWM01000002">
    <property type="protein sequence ID" value="TDO22766.1"/>
    <property type="molecule type" value="Genomic_DNA"/>
</dbReference>
<dbReference type="PANTHER" id="PTHR48098:SF1">
    <property type="entry name" value="DIACYLGLYCEROL ACYLTRANSFERASE_MYCOLYLTRANSFERASE AG85A"/>
    <property type="match status" value="1"/>
</dbReference>
<dbReference type="Gene3D" id="3.40.50.1820">
    <property type="entry name" value="alpha/beta hydrolase"/>
    <property type="match status" value="1"/>
</dbReference>
<dbReference type="GO" id="GO:0016747">
    <property type="term" value="F:acyltransferase activity, transferring groups other than amino-acyl groups"/>
    <property type="evidence" value="ECO:0007669"/>
    <property type="project" value="TreeGrafter"/>
</dbReference>
<dbReference type="PANTHER" id="PTHR48098">
    <property type="entry name" value="ENTEROCHELIN ESTERASE-RELATED"/>
    <property type="match status" value="1"/>
</dbReference>
<dbReference type="InterPro" id="IPR029058">
    <property type="entry name" value="AB_hydrolase_fold"/>
</dbReference>
<keyword evidence="1" id="KW-0378">Hydrolase</keyword>
<gene>
    <name evidence="1" type="ORF">CLV32_1751</name>
</gene>